<organism evidence="4 5">
    <name type="scientific">Capsicum baccatum</name>
    <name type="common">Peruvian pepper</name>
    <dbReference type="NCBI Taxonomy" id="33114"/>
    <lineage>
        <taxon>Eukaryota</taxon>
        <taxon>Viridiplantae</taxon>
        <taxon>Streptophyta</taxon>
        <taxon>Embryophyta</taxon>
        <taxon>Tracheophyta</taxon>
        <taxon>Spermatophyta</taxon>
        <taxon>Magnoliopsida</taxon>
        <taxon>eudicotyledons</taxon>
        <taxon>Gunneridae</taxon>
        <taxon>Pentapetalae</taxon>
        <taxon>asterids</taxon>
        <taxon>lamiids</taxon>
        <taxon>Solanales</taxon>
        <taxon>Solanaceae</taxon>
        <taxon>Solanoideae</taxon>
        <taxon>Capsiceae</taxon>
        <taxon>Capsicum</taxon>
    </lineage>
</organism>
<dbReference type="InterPro" id="IPR045136">
    <property type="entry name" value="Iah1-like"/>
</dbReference>
<dbReference type="EMBL" id="MLFT02000010">
    <property type="protein sequence ID" value="PHT36620.1"/>
    <property type="molecule type" value="Genomic_DNA"/>
</dbReference>
<gene>
    <name evidence="4" type="ORF">CQW23_24320</name>
</gene>
<dbReference type="PANTHER" id="PTHR14209">
    <property type="entry name" value="ISOAMYL ACETATE-HYDROLYZING ESTERASE 1"/>
    <property type="match status" value="1"/>
</dbReference>
<dbReference type="FunFam" id="3.40.50.1110:FF:000002">
    <property type="entry name" value="isoamyl acetate-hydrolyzing esterase 1 homolog"/>
    <property type="match status" value="1"/>
</dbReference>
<dbReference type="Pfam" id="PF13472">
    <property type="entry name" value="Lipase_GDSL_2"/>
    <property type="match status" value="1"/>
</dbReference>
<evidence type="ECO:0000313" key="4">
    <source>
        <dbReference type="EMBL" id="PHT36620.1"/>
    </source>
</evidence>
<comment type="caution">
    <text evidence="4">The sequence shown here is derived from an EMBL/GenBank/DDBJ whole genome shotgun (WGS) entry which is preliminary data.</text>
</comment>
<dbReference type="CDD" id="cd01838">
    <property type="entry name" value="Isoamyl_acetate_hydrolase_like"/>
    <property type="match status" value="1"/>
</dbReference>
<dbReference type="GO" id="GO:0016787">
    <property type="term" value="F:hydrolase activity"/>
    <property type="evidence" value="ECO:0007669"/>
    <property type="project" value="UniProtKB-KW"/>
</dbReference>
<keyword evidence="5" id="KW-1185">Reference proteome</keyword>
<evidence type="ECO:0000259" key="3">
    <source>
        <dbReference type="Pfam" id="PF13472"/>
    </source>
</evidence>
<dbReference type="Proteomes" id="UP000224567">
    <property type="component" value="Unassembled WGS sequence"/>
</dbReference>
<protein>
    <recommendedName>
        <fullName evidence="3">SGNH hydrolase-type esterase domain-containing protein</fullName>
    </recommendedName>
</protein>
<dbReference type="InterPro" id="IPR013830">
    <property type="entry name" value="SGNH_hydro"/>
</dbReference>
<dbReference type="OrthoDB" id="671439at2759"/>
<dbReference type="AlphaFoldDB" id="A0A2G2VUF5"/>
<dbReference type="InterPro" id="IPR036514">
    <property type="entry name" value="SGNH_hydro_sf"/>
</dbReference>
<reference evidence="5" key="2">
    <citation type="journal article" date="2017" name="J. Anim. Genet.">
        <title>Multiple reference genome sequences of hot pepper reveal the massive evolution of plant disease resistance genes by retroduplication.</title>
        <authorList>
            <person name="Kim S."/>
            <person name="Park J."/>
            <person name="Yeom S.-I."/>
            <person name="Kim Y.-M."/>
            <person name="Seo E."/>
            <person name="Kim K.-T."/>
            <person name="Kim M.-S."/>
            <person name="Lee J.M."/>
            <person name="Cheong K."/>
            <person name="Shin H.-S."/>
            <person name="Kim S.-B."/>
            <person name="Han K."/>
            <person name="Lee J."/>
            <person name="Park M."/>
            <person name="Lee H.-A."/>
            <person name="Lee H.-Y."/>
            <person name="Lee Y."/>
            <person name="Oh S."/>
            <person name="Lee J.H."/>
            <person name="Choi E."/>
            <person name="Choi E."/>
            <person name="Lee S.E."/>
            <person name="Jeon J."/>
            <person name="Kim H."/>
            <person name="Choi G."/>
            <person name="Song H."/>
            <person name="Lee J."/>
            <person name="Lee S.-C."/>
            <person name="Kwon J.-K."/>
            <person name="Lee H.-Y."/>
            <person name="Koo N."/>
            <person name="Hong Y."/>
            <person name="Kim R.W."/>
            <person name="Kang W.-H."/>
            <person name="Huh J.H."/>
            <person name="Kang B.-C."/>
            <person name="Yang T.-J."/>
            <person name="Lee Y.-H."/>
            <person name="Bennetzen J.L."/>
            <person name="Choi D."/>
        </authorList>
    </citation>
    <scope>NUCLEOTIDE SEQUENCE [LARGE SCALE GENOMIC DNA]</scope>
    <source>
        <strain evidence="5">cv. PBC81</strain>
    </source>
</reference>
<accession>A0A2G2VUF5</accession>
<dbReference type="SUPFAM" id="SSF52266">
    <property type="entry name" value="SGNH hydrolase"/>
    <property type="match status" value="1"/>
</dbReference>
<evidence type="ECO:0000256" key="2">
    <source>
        <dbReference type="ARBA" id="ARBA00022801"/>
    </source>
</evidence>
<dbReference type="Gene3D" id="3.40.50.1110">
    <property type="entry name" value="SGNH hydrolase"/>
    <property type="match status" value="1"/>
</dbReference>
<reference evidence="4 5" key="1">
    <citation type="journal article" date="2017" name="Genome Biol.">
        <title>New reference genome sequences of hot pepper reveal the massive evolution of plant disease-resistance genes by retroduplication.</title>
        <authorList>
            <person name="Kim S."/>
            <person name="Park J."/>
            <person name="Yeom S.I."/>
            <person name="Kim Y.M."/>
            <person name="Seo E."/>
            <person name="Kim K.T."/>
            <person name="Kim M.S."/>
            <person name="Lee J.M."/>
            <person name="Cheong K."/>
            <person name="Shin H.S."/>
            <person name="Kim S.B."/>
            <person name="Han K."/>
            <person name="Lee J."/>
            <person name="Park M."/>
            <person name="Lee H.A."/>
            <person name="Lee H.Y."/>
            <person name="Lee Y."/>
            <person name="Oh S."/>
            <person name="Lee J.H."/>
            <person name="Choi E."/>
            <person name="Choi E."/>
            <person name="Lee S.E."/>
            <person name="Jeon J."/>
            <person name="Kim H."/>
            <person name="Choi G."/>
            <person name="Song H."/>
            <person name="Lee J."/>
            <person name="Lee S.C."/>
            <person name="Kwon J.K."/>
            <person name="Lee H.Y."/>
            <person name="Koo N."/>
            <person name="Hong Y."/>
            <person name="Kim R.W."/>
            <person name="Kang W.H."/>
            <person name="Huh J.H."/>
            <person name="Kang B.C."/>
            <person name="Yang T.J."/>
            <person name="Lee Y.H."/>
            <person name="Bennetzen J.L."/>
            <person name="Choi D."/>
        </authorList>
    </citation>
    <scope>NUCLEOTIDE SEQUENCE [LARGE SCALE GENOMIC DNA]</scope>
    <source>
        <strain evidence="5">cv. PBC81</strain>
    </source>
</reference>
<proteinExistence type="inferred from homology"/>
<dbReference type="PANTHER" id="PTHR14209:SF30">
    <property type="entry name" value="GDSL ESTERASE_LIPASE CPRD49-LIKE"/>
    <property type="match status" value="1"/>
</dbReference>
<comment type="similarity">
    <text evidence="1">Belongs to the 'GDSL' lipolytic enzyme family.</text>
</comment>
<sequence length="253" mass="28376">MIGPSRPVFALFGSSIVELSSTHNGWGATLTFLYARKADIFLRGYGGWNSRKALEIYEKVFPKDAEIHPSLVIIYFGGNDSADPNFPYSSYIPLDEYVENMRKIVLHIKDLSEKTRLIMLTAPAVNEEQIVKTYGVNLGRTNERSKIYAEAGIKLGEELGVPTIDFFEALYGQPDVFWDGMHLTAKGSDILFKKIAKIIKEAEWEPSLDWDKMPTEFANIGTDAHLENLIKGTEDNIIGITKPKSQEINLATI</sequence>
<feature type="domain" description="SGNH hydrolase-type esterase" evidence="3">
    <location>
        <begin position="11"/>
        <end position="189"/>
    </location>
</feature>
<name>A0A2G2VUF5_CAPBA</name>
<evidence type="ECO:0000256" key="1">
    <source>
        <dbReference type="ARBA" id="ARBA00008668"/>
    </source>
</evidence>
<evidence type="ECO:0000313" key="5">
    <source>
        <dbReference type="Proteomes" id="UP000224567"/>
    </source>
</evidence>
<keyword evidence="2" id="KW-0378">Hydrolase</keyword>
<dbReference type="STRING" id="33114.A0A2G2VUF5"/>